<dbReference type="EMBL" id="JYDL01000192">
    <property type="protein sequence ID" value="KRX13597.1"/>
    <property type="molecule type" value="Genomic_DNA"/>
</dbReference>
<reference evidence="1 2" key="1">
    <citation type="submission" date="2015-01" db="EMBL/GenBank/DDBJ databases">
        <title>Evolution of Trichinella species and genotypes.</title>
        <authorList>
            <person name="Korhonen P.K."/>
            <person name="Edoardo P."/>
            <person name="Giuseppe L.R."/>
            <person name="Gasser R.B."/>
        </authorList>
    </citation>
    <scope>NUCLEOTIDE SEQUENCE [LARGE SCALE GENOMIC DNA]</scope>
    <source>
        <strain evidence="1">ISS37</strain>
    </source>
</reference>
<organism evidence="1 2">
    <name type="scientific">Trichinella nelsoni</name>
    <dbReference type="NCBI Taxonomy" id="6336"/>
    <lineage>
        <taxon>Eukaryota</taxon>
        <taxon>Metazoa</taxon>
        <taxon>Ecdysozoa</taxon>
        <taxon>Nematoda</taxon>
        <taxon>Enoplea</taxon>
        <taxon>Dorylaimia</taxon>
        <taxon>Trichinellida</taxon>
        <taxon>Trichinellidae</taxon>
        <taxon>Trichinella</taxon>
    </lineage>
</organism>
<dbReference type="OrthoDB" id="10481670at2759"/>
<keyword evidence="2" id="KW-1185">Reference proteome</keyword>
<proteinExistence type="predicted"/>
<protein>
    <submittedName>
        <fullName evidence="1">Uncharacterized protein</fullName>
    </submittedName>
</protein>
<sequence>MFSVVNGFTRNISQYSETCLSRQPPKSRRRRMREAVNAEVDELLFQLFIHNSNNWTIASNEGNNVPSHLNVELSDVKLEVWPAKSMSCLQPMQPNCLLWCYTTVQV</sequence>
<accession>A0A0V0RGK7</accession>
<gene>
    <name evidence="1" type="ORF">T07_14492</name>
</gene>
<evidence type="ECO:0000313" key="2">
    <source>
        <dbReference type="Proteomes" id="UP000054630"/>
    </source>
</evidence>
<dbReference type="AlphaFoldDB" id="A0A0V0RGK7"/>
<name>A0A0V0RGK7_9BILA</name>
<comment type="caution">
    <text evidence="1">The sequence shown here is derived from an EMBL/GenBank/DDBJ whole genome shotgun (WGS) entry which is preliminary data.</text>
</comment>
<dbReference type="Proteomes" id="UP000054630">
    <property type="component" value="Unassembled WGS sequence"/>
</dbReference>
<evidence type="ECO:0000313" key="1">
    <source>
        <dbReference type="EMBL" id="KRX13597.1"/>
    </source>
</evidence>